<evidence type="ECO:0000313" key="3">
    <source>
        <dbReference type="Proteomes" id="UP000294200"/>
    </source>
</evidence>
<gene>
    <name evidence="2" type="ORF">BZM27_53450</name>
</gene>
<comment type="caution">
    <text evidence="2">The sequence shown here is derived from an EMBL/GenBank/DDBJ whole genome shotgun (WGS) entry which is preliminary data.</text>
</comment>
<feature type="domain" description="Amidase" evidence="1">
    <location>
        <begin position="2"/>
        <end position="81"/>
    </location>
</feature>
<dbReference type="Pfam" id="PF01425">
    <property type="entry name" value="Amidase"/>
    <property type="match status" value="1"/>
</dbReference>
<feature type="non-terminal residue" evidence="2">
    <location>
        <position position="1"/>
    </location>
</feature>
<reference evidence="2 3" key="1">
    <citation type="submission" date="2017-02" db="EMBL/GenBank/DDBJ databases">
        <title>Paraburkholderia sophoroidis sp. nov. and Paraburkholderia steynii sp. nov. rhizobial symbionts of the fynbos legume Hypocalyptus sophoroides.</title>
        <authorList>
            <person name="Steenkamp E.T."/>
            <person name="Beukes C.W."/>
            <person name="Van Zyl E."/>
            <person name="Avontuur J."/>
            <person name="Chan W.Y."/>
            <person name="Hassen A."/>
            <person name="Palmer M."/>
            <person name="Mthombeni L."/>
            <person name="Phalane F."/>
            <person name="Sereme K."/>
            <person name="Venter S.N."/>
        </authorList>
    </citation>
    <scope>NUCLEOTIDE SEQUENCE [LARGE SCALE GENOMIC DNA]</scope>
    <source>
        <strain evidence="2 3">HC1.1ba</strain>
    </source>
</reference>
<dbReference type="AlphaFoldDB" id="A0A4R0X5U0"/>
<dbReference type="EMBL" id="MWML01000772">
    <property type="protein sequence ID" value="TCG02760.1"/>
    <property type="molecule type" value="Genomic_DNA"/>
</dbReference>
<dbReference type="Gene3D" id="3.90.1300.10">
    <property type="entry name" value="Amidase signature (AS) domain"/>
    <property type="match status" value="1"/>
</dbReference>
<protein>
    <submittedName>
        <fullName evidence="2">Amidase</fullName>
    </submittedName>
</protein>
<dbReference type="GO" id="GO:0003824">
    <property type="term" value="F:catalytic activity"/>
    <property type="evidence" value="ECO:0007669"/>
    <property type="project" value="InterPro"/>
</dbReference>
<sequence>DAVLAEYDVIACPTTPHRATKMVGRDASALETVSNALDQVRNTVVANLTGHPSMSIPCGVRDGLPIGLMLTAKHFDDATLLRASAALESAGDWKNSNARGGSGP</sequence>
<dbReference type="PANTHER" id="PTHR11895">
    <property type="entry name" value="TRANSAMIDASE"/>
    <property type="match status" value="1"/>
</dbReference>
<dbReference type="InterPro" id="IPR023631">
    <property type="entry name" value="Amidase_dom"/>
</dbReference>
<keyword evidence="3" id="KW-1185">Reference proteome</keyword>
<dbReference type="Proteomes" id="UP000294200">
    <property type="component" value="Unassembled WGS sequence"/>
</dbReference>
<dbReference type="SUPFAM" id="SSF75304">
    <property type="entry name" value="Amidase signature (AS) enzymes"/>
    <property type="match status" value="1"/>
</dbReference>
<dbReference type="InterPro" id="IPR036928">
    <property type="entry name" value="AS_sf"/>
</dbReference>
<organism evidence="2 3">
    <name type="scientific">Paraburkholderia steynii</name>
    <dbReference type="NCBI Taxonomy" id="1245441"/>
    <lineage>
        <taxon>Bacteria</taxon>
        <taxon>Pseudomonadati</taxon>
        <taxon>Pseudomonadota</taxon>
        <taxon>Betaproteobacteria</taxon>
        <taxon>Burkholderiales</taxon>
        <taxon>Burkholderiaceae</taxon>
        <taxon>Paraburkholderia</taxon>
    </lineage>
</organism>
<evidence type="ECO:0000313" key="2">
    <source>
        <dbReference type="EMBL" id="TCG02760.1"/>
    </source>
</evidence>
<name>A0A4R0X5U0_9BURK</name>
<accession>A0A4R0X5U0</accession>
<dbReference type="PANTHER" id="PTHR11895:SF170">
    <property type="entry name" value="AMIDASE"/>
    <property type="match status" value="1"/>
</dbReference>
<proteinExistence type="predicted"/>
<dbReference type="InterPro" id="IPR000120">
    <property type="entry name" value="Amidase"/>
</dbReference>
<evidence type="ECO:0000259" key="1">
    <source>
        <dbReference type="Pfam" id="PF01425"/>
    </source>
</evidence>